<evidence type="ECO:0000259" key="4">
    <source>
        <dbReference type="PROSITE" id="PS50043"/>
    </source>
</evidence>
<keyword evidence="3" id="KW-0804">Transcription</keyword>
<gene>
    <name evidence="5" type="ORF">GGR44_001883</name>
</gene>
<dbReference type="Pfam" id="PF17874">
    <property type="entry name" value="TPR_MalT"/>
    <property type="match status" value="1"/>
</dbReference>
<dbReference type="InterPro" id="IPR011990">
    <property type="entry name" value="TPR-like_helical_dom_sf"/>
</dbReference>
<evidence type="ECO:0000256" key="2">
    <source>
        <dbReference type="ARBA" id="ARBA00023125"/>
    </source>
</evidence>
<evidence type="ECO:0000256" key="3">
    <source>
        <dbReference type="ARBA" id="ARBA00023163"/>
    </source>
</evidence>
<proteinExistence type="predicted"/>
<dbReference type="InterPro" id="IPR036388">
    <property type="entry name" value="WH-like_DNA-bd_sf"/>
</dbReference>
<reference evidence="5 6" key="1">
    <citation type="submission" date="2020-08" db="EMBL/GenBank/DDBJ databases">
        <title>Genomic Encyclopedia of Type Strains, Phase IV (KMG-IV): sequencing the most valuable type-strain genomes for metagenomic binning, comparative biology and taxonomic classification.</title>
        <authorList>
            <person name="Goeker M."/>
        </authorList>
    </citation>
    <scope>NUCLEOTIDE SEQUENCE [LARGE SCALE GENOMIC DNA]</scope>
    <source>
        <strain evidence="5 6">DSM 29348</strain>
    </source>
</reference>
<dbReference type="SUPFAM" id="SSF52540">
    <property type="entry name" value="P-loop containing nucleoside triphosphate hydrolases"/>
    <property type="match status" value="1"/>
</dbReference>
<dbReference type="InterPro" id="IPR016032">
    <property type="entry name" value="Sig_transdc_resp-reg_C-effctor"/>
</dbReference>
<dbReference type="CDD" id="cd06170">
    <property type="entry name" value="LuxR_C_like"/>
    <property type="match status" value="1"/>
</dbReference>
<sequence>MSIMPTVIVPPRAPHDQIARPNLEAKIDAVDRSRVTTVFAPAGFGKTMAVLQWSSVLEARGRPVIWLAARAGIASYDLFIDALHAACAAQQMDWRGHADGCRTTAAAGFAAMIAALPVRPVLVIDDAQGLPAEVFAFLDGVVAAARDALTTIIVSRSLNAIPIARLRAQGYLFEIGWADLRFSVEEATDLVARVGDVPLSAQEIALIVEDTQGWPAGITMTRLLQDREMRGGEAPFIRPSGLRREFETYFSEEVMSREPDEVRHFLASTIILEELTPDACAALTGNDDARVMLERVEESGLFLRAIDLDRRSYRYHPLFRDMVLRRLIDRDPARATRLHCRAARHFAANGKHLEAVAHAEASGDAAFLADILDQLADLLIHAGHLDRIDRLVDGLSPAVCVGRPRLALAIAWRRIRSLAFASAETLIDLARAEWQRRCGSDTSDPAELRALELAIEHRTFMLLAGRDDVRAIESHAAPLLRKCGDDEPFLSCTVLAQIMVARRELFHFGDSLKLQAESRRALARPGSAFAAIALKTTIAPKLAAQGNSDAARVMLEEALQHACDCGRPDVAALPALALAEVLYDRGDCERARALVDDYLPHVREWGFADQIAAGHLIKARLLFNAGDVAGAENALKELQVLAIECGLDRLRASAVSEQVRMLIRSGEARQARELMTASGLMPAEDPFPTLHPSRHQEGIAIAVIRIEMQRHRLLAARKIAKRWAEFARRSGAVRSGVTFELLIAEIAILSGDRSEARRAVREAVTLASPGGWTQIFLDEGEAIQSILREAYGQGPLVDSVPDRFGRRLVAAMRTAIAIEHGDDETGGEYGLSGRLMNREIDILRMVGGGLRNREIGNRLGLTEGTVKWYMQQIYDKLGVRRRPQAVTRARQLGVLV</sequence>
<dbReference type="SUPFAM" id="SSF48452">
    <property type="entry name" value="TPR-like"/>
    <property type="match status" value="1"/>
</dbReference>
<dbReference type="SMART" id="SM00421">
    <property type="entry name" value="HTH_LUXR"/>
    <property type="match status" value="1"/>
</dbReference>
<comment type="caution">
    <text evidence="5">The sequence shown here is derived from an EMBL/GenBank/DDBJ whole genome shotgun (WGS) entry which is preliminary data.</text>
</comment>
<keyword evidence="2" id="KW-0238">DNA-binding</keyword>
<dbReference type="PANTHER" id="PTHR44688:SF16">
    <property type="entry name" value="DNA-BINDING TRANSCRIPTIONAL ACTIVATOR DEVR_DOSR"/>
    <property type="match status" value="1"/>
</dbReference>
<keyword evidence="1" id="KW-0805">Transcription regulation</keyword>
<dbReference type="AlphaFoldDB" id="A0A7W6GNV7"/>
<evidence type="ECO:0000313" key="6">
    <source>
        <dbReference type="Proteomes" id="UP000552757"/>
    </source>
</evidence>
<dbReference type="GO" id="GO:0003677">
    <property type="term" value="F:DNA binding"/>
    <property type="evidence" value="ECO:0007669"/>
    <property type="project" value="UniProtKB-KW"/>
</dbReference>
<keyword evidence="6" id="KW-1185">Reference proteome</keyword>
<dbReference type="InterPro" id="IPR000792">
    <property type="entry name" value="Tscrpt_reg_LuxR_C"/>
</dbReference>
<feature type="domain" description="HTH luxR-type" evidence="4">
    <location>
        <begin position="828"/>
        <end position="893"/>
    </location>
</feature>
<dbReference type="SUPFAM" id="SSF46894">
    <property type="entry name" value="C-terminal effector domain of the bipartite response regulators"/>
    <property type="match status" value="1"/>
</dbReference>
<dbReference type="PANTHER" id="PTHR44688">
    <property type="entry name" value="DNA-BINDING TRANSCRIPTIONAL ACTIVATOR DEVR_DOSR"/>
    <property type="match status" value="1"/>
</dbReference>
<dbReference type="PRINTS" id="PR00038">
    <property type="entry name" value="HTHLUXR"/>
</dbReference>
<dbReference type="InterPro" id="IPR041617">
    <property type="entry name" value="TPR_MalT"/>
</dbReference>
<dbReference type="InterPro" id="IPR059106">
    <property type="entry name" value="WHD_MalT"/>
</dbReference>
<dbReference type="PROSITE" id="PS50043">
    <property type="entry name" value="HTH_LUXR_2"/>
    <property type="match status" value="1"/>
</dbReference>
<dbReference type="Pfam" id="PF00196">
    <property type="entry name" value="GerE"/>
    <property type="match status" value="1"/>
</dbReference>
<evidence type="ECO:0000313" key="5">
    <source>
        <dbReference type="EMBL" id="MBB3982220.1"/>
    </source>
</evidence>
<accession>A0A7W6GNV7</accession>
<evidence type="ECO:0000256" key="1">
    <source>
        <dbReference type="ARBA" id="ARBA00023015"/>
    </source>
</evidence>
<dbReference type="Gene3D" id="1.10.10.10">
    <property type="entry name" value="Winged helix-like DNA-binding domain superfamily/Winged helix DNA-binding domain"/>
    <property type="match status" value="1"/>
</dbReference>
<organism evidence="5 6">
    <name type="scientific">Sphingobium fontiphilum</name>
    <dbReference type="NCBI Taxonomy" id="944425"/>
    <lineage>
        <taxon>Bacteria</taxon>
        <taxon>Pseudomonadati</taxon>
        <taxon>Pseudomonadota</taxon>
        <taxon>Alphaproteobacteria</taxon>
        <taxon>Sphingomonadales</taxon>
        <taxon>Sphingomonadaceae</taxon>
        <taxon>Sphingobium</taxon>
    </lineage>
</organism>
<dbReference type="InterPro" id="IPR027417">
    <property type="entry name" value="P-loop_NTPase"/>
</dbReference>
<protein>
    <submittedName>
        <fullName evidence="5">LuxR family maltose regulon positive regulatory protein</fullName>
    </submittedName>
</protein>
<dbReference type="GO" id="GO:0006355">
    <property type="term" value="P:regulation of DNA-templated transcription"/>
    <property type="evidence" value="ECO:0007669"/>
    <property type="project" value="InterPro"/>
</dbReference>
<name>A0A7W6GNV7_9SPHN</name>
<dbReference type="Proteomes" id="UP000552757">
    <property type="component" value="Unassembled WGS sequence"/>
</dbReference>
<dbReference type="RefSeq" id="WP_183955309.1">
    <property type="nucleotide sequence ID" value="NZ_JACIEB010000004.1"/>
</dbReference>
<dbReference type="EMBL" id="JACIEB010000004">
    <property type="protein sequence ID" value="MBB3982220.1"/>
    <property type="molecule type" value="Genomic_DNA"/>
</dbReference>
<dbReference type="Pfam" id="PF25873">
    <property type="entry name" value="WHD_MalT"/>
    <property type="match status" value="1"/>
</dbReference>
<dbReference type="Gene3D" id="1.25.40.10">
    <property type="entry name" value="Tetratricopeptide repeat domain"/>
    <property type="match status" value="1"/>
</dbReference>